<reference evidence="6" key="1">
    <citation type="journal article" date="2020" name="Stud. Mycol.">
        <title>101 Dothideomycetes genomes: a test case for predicting lifestyles and emergence of pathogens.</title>
        <authorList>
            <person name="Haridas S."/>
            <person name="Albert R."/>
            <person name="Binder M."/>
            <person name="Bloem J."/>
            <person name="Labutti K."/>
            <person name="Salamov A."/>
            <person name="Andreopoulos B."/>
            <person name="Baker S."/>
            <person name="Barry K."/>
            <person name="Bills G."/>
            <person name="Bluhm B."/>
            <person name="Cannon C."/>
            <person name="Castanera R."/>
            <person name="Culley D."/>
            <person name="Daum C."/>
            <person name="Ezra D."/>
            <person name="Gonzalez J."/>
            <person name="Henrissat B."/>
            <person name="Kuo A."/>
            <person name="Liang C."/>
            <person name="Lipzen A."/>
            <person name="Lutzoni F."/>
            <person name="Magnuson J."/>
            <person name="Mondo S."/>
            <person name="Nolan M."/>
            <person name="Ohm R."/>
            <person name="Pangilinan J."/>
            <person name="Park H.-J."/>
            <person name="Ramirez L."/>
            <person name="Alfaro M."/>
            <person name="Sun H."/>
            <person name="Tritt A."/>
            <person name="Yoshinaga Y."/>
            <person name="Zwiers L.-H."/>
            <person name="Turgeon B."/>
            <person name="Goodwin S."/>
            <person name="Spatafora J."/>
            <person name="Crous P."/>
            <person name="Grigoriev I."/>
        </authorList>
    </citation>
    <scope>NUCLEOTIDE SEQUENCE</scope>
    <source>
        <strain evidence="6">CBS 121167</strain>
    </source>
</reference>
<feature type="region of interest" description="Disordered" evidence="3">
    <location>
        <begin position="1254"/>
        <end position="1288"/>
    </location>
</feature>
<dbReference type="InterPro" id="IPR002110">
    <property type="entry name" value="Ankyrin_rpt"/>
</dbReference>
<dbReference type="InterPro" id="IPR056884">
    <property type="entry name" value="NPHP3-like_N"/>
</dbReference>
<evidence type="ECO:0000259" key="5">
    <source>
        <dbReference type="Pfam" id="PF24883"/>
    </source>
</evidence>
<dbReference type="Gene3D" id="1.25.40.20">
    <property type="entry name" value="Ankyrin repeat-containing domain"/>
    <property type="match status" value="3"/>
</dbReference>
<feature type="region of interest" description="Disordered" evidence="3">
    <location>
        <begin position="1010"/>
        <end position="1030"/>
    </location>
</feature>
<feature type="compositionally biased region" description="Acidic residues" evidence="3">
    <location>
        <begin position="1258"/>
        <end position="1279"/>
    </location>
</feature>
<organism evidence="6 7">
    <name type="scientific">Aplosporella prunicola CBS 121167</name>
    <dbReference type="NCBI Taxonomy" id="1176127"/>
    <lineage>
        <taxon>Eukaryota</taxon>
        <taxon>Fungi</taxon>
        <taxon>Dikarya</taxon>
        <taxon>Ascomycota</taxon>
        <taxon>Pezizomycotina</taxon>
        <taxon>Dothideomycetes</taxon>
        <taxon>Dothideomycetes incertae sedis</taxon>
        <taxon>Botryosphaeriales</taxon>
        <taxon>Aplosporellaceae</taxon>
        <taxon>Aplosporella</taxon>
    </lineage>
</organism>
<feature type="repeat" description="ANK" evidence="2">
    <location>
        <begin position="1114"/>
        <end position="1146"/>
    </location>
</feature>
<feature type="repeat" description="ANK" evidence="2">
    <location>
        <begin position="1147"/>
        <end position="1184"/>
    </location>
</feature>
<dbReference type="Pfam" id="PF22939">
    <property type="entry name" value="WHD_GPIID"/>
    <property type="match status" value="1"/>
</dbReference>
<feature type="domain" description="GPI inositol-deacylase winged helix" evidence="4">
    <location>
        <begin position="340"/>
        <end position="412"/>
    </location>
</feature>
<dbReference type="PROSITE" id="PS50088">
    <property type="entry name" value="ANK_REPEAT"/>
    <property type="match status" value="3"/>
</dbReference>
<dbReference type="Pfam" id="PF12796">
    <property type="entry name" value="Ank_2"/>
    <property type="match status" value="1"/>
</dbReference>
<protein>
    <submittedName>
        <fullName evidence="6">Uncharacterized protein</fullName>
    </submittedName>
</protein>
<gene>
    <name evidence="6" type="ORF">K452DRAFT_286912</name>
</gene>
<dbReference type="InterPro" id="IPR054471">
    <property type="entry name" value="GPIID_WHD"/>
</dbReference>
<dbReference type="Proteomes" id="UP000799438">
    <property type="component" value="Unassembled WGS sequence"/>
</dbReference>
<keyword evidence="2" id="KW-0040">ANK repeat</keyword>
<feature type="domain" description="Nephrocystin 3-like N-terminal" evidence="5">
    <location>
        <begin position="44"/>
        <end position="222"/>
    </location>
</feature>
<dbReference type="PANTHER" id="PTHR10039:SF14">
    <property type="entry name" value="NACHT DOMAIN-CONTAINING PROTEIN"/>
    <property type="match status" value="1"/>
</dbReference>
<dbReference type="PANTHER" id="PTHR10039">
    <property type="entry name" value="AMELOGENIN"/>
    <property type="match status" value="1"/>
</dbReference>
<dbReference type="SUPFAM" id="SSF48403">
    <property type="entry name" value="Ankyrin repeat"/>
    <property type="match status" value="2"/>
</dbReference>
<dbReference type="OrthoDB" id="194358at2759"/>
<evidence type="ECO:0000313" key="6">
    <source>
        <dbReference type="EMBL" id="KAF2142499.1"/>
    </source>
</evidence>
<evidence type="ECO:0000256" key="2">
    <source>
        <dbReference type="PROSITE-ProRule" id="PRU00023"/>
    </source>
</evidence>
<evidence type="ECO:0000313" key="7">
    <source>
        <dbReference type="Proteomes" id="UP000799438"/>
    </source>
</evidence>
<keyword evidence="7" id="KW-1185">Reference proteome</keyword>
<dbReference type="InterPro" id="IPR027417">
    <property type="entry name" value="P-loop_NTPase"/>
</dbReference>
<dbReference type="InterPro" id="IPR036770">
    <property type="entry name" value="Ankyrin_rpt-contain_sf"/>
</dbReference>
<dbReference type="Pfam" id="PF24883">
    <property type="entry name" value="NPHP3_N"/>
    <property type="match status" value="1"/>
</dbReference>
<dbReference type="RefSeq" id="XP_033398211.1">
    <property type="nucleotide sequence ID" value="XM_033540381.1"/>
</dbReference>
<keyword evidence="1" id="KW-0677">Repeat</keyword>
<dbReference type="SUPFAM" id="SSF52540">
    <property type="entry name" value="P-loop containing nucleoside triphosphate hydrolases"/>
    <property type="match status" value="1"/>
</dbReference>
<dbReference type="Gene3D" id="3.40.50.300">
    <property type="entry name" value="P-loop containing nucleotide triphosphate hydrolases"/>
    <property type="match status" value="1"/>
</dbReference>
<dbReference type="GeneID" id="54297877"/>
<name>A0A6A6BEA9_9PEZI</name>
<dbReference type="EMBL" id="ML995484">
    <property type="protein sequence ID" value="KAF2142499.1"/>
    <property type="molecule type" value="Genomic_DNA"/>
</dbReference>
<dbReference type="PROSITE" id="PS50297">
    <property type="entry name" value="ANK_REP_REGION"/>
    <property type="match status" value="2"/>
</dbReference>
<evidence type="ECO:0000259" key="4">
    <source>
        <dbReference type="Pfam" id="PF22939"/>
    </source>
</evidence>
<evidence type="ECO:0000256" key="3">
    <source>
        <dbReference type="SAM" id="MobiDB-lite"/>
    </source>
</evidence>
<dbReference type="Pfam" id="PF00023">
    <property type="entry name" value="Ank"/>
    <property type="match status" value="1"/>
</dbReference>
<dbReference type="SMART" id="SM00248">
    <property type="entry name" value="ANK"/>
    <property type="match status" value="8"/>
</dbReference>
<proteinExistence type="predicted"/>
<evidence type="ECO:0000256" key="1">
    <source>
        <dbReference type="ARBA" id="ARBA00022737"/>
    </source>
</evidence>
<accession>A0A6A6BEA9</accession>
<feature type="repeat" description="ANK" evidence="2">
    <location>
        <begin position="976"/>
        <end position="1008"/>
    </location>
</feature>
<sequence>MREEAQGRRGNEHERELEECMKLLYDAAPGYESQRTSIPHPIEGTCKWFLEHPKFTQWKESSYDEPCFLWVTASPGCGKSVFANFLIDHLGQTGSSDIVCYFFFKDGDEVRQHLHHALCAILHQLLDRVPETNSLVQSTLKELRRKGKQFVKDYSSLWTILSTALQPFGSETPPRILFIVDALDECSEESRTWFINRLVSAFSEPGEAWEWEIPPKLLITSRPLVTVESELGPLTANCLRMEDEAIAISADIKKVVSAGIKKLRDERLVEERTCERVYQAILEKSGQDFLWVSLVLDLLLHSATFDDESVDDIINIPKDLDAVYESALSKTSDPDKPLTLLQILLVVTKPLHLDEVNVALHIRANDHVQTSISLDPRIGLTVKQLCGALVRIVDSRIHLAHGTVRTFLLKSETALPGPSRRWRGSVYKPRANYVLAQSCITYLALQDWTSDVSLGSRGAFYEYAALNWYVHVENATKASNDPEDINEAEKETLDECITTLCFNGLGGLRSWFAPFHRIGDWSFRVMLSKASAHGLVPVVRGMLRQTQEPSSSAKDWTPVPAFNPLHLAVLNGHDTVVRLLFAELGGKLGRYMTATTRASAREGHLAVVKVLFASEHCPQSAKDYALWEACRYSRLQVAEYAVSQGVSVEAKFDHKSALSVAVDREDHSMVTLLLNNKAVPTGSTILHAARWAETSLFRAILTAYENTDAALPDDWMSMATNEASSRGNAAVLNLLLDMGAKKPTQNNLDKGLRRVALAGDEVSIKTFIHLGGKDGQGAATYDDLMPYIEKCQSEHATQDSWIERIPEGQDLPVLLEKDFFKHKTAAAILDALLQSQKYDQRILCMSLETVFVAYLPKSNPPSKTAMVQMGLKRIPATTANERKRYRDFTVPVAFLLQRKARLSQSSYLDALGRAILNSAAIRKVCTELLLERVEEFTDAIPVSFAILLAPACFYNHSAAMSMLSKASTDVNKKDDNGVTPLLAATMANDLEVCERLLGSGADPNIVCSYEPKSRPSEDVPQEDDNTPRIYGDRGFTATPLAAAMKLNASEIMPLLLRHGADPWFDFCQGQEQDTLMSSIASAAQTEDSLDHFLSQLQKLNLLISSHINTREKISGRTLLHWAVVKRYQSSVEKLIALGADTEVKDANGATPLHEAAMGATKYTGSELVKYLVVQGGADLTAENNCGKTPLAVAIEAQGETDYLVETSGLPSTETTIGFLSRVGQFGYNRMDPAGIREAYEVSLVLHHAGDASVVSDAEWSDEVEEEEFNWDESDDDSETSEGLAVGER</sequence>